<keyword evidence="6" id="KW-1133">Transmembrane helix</keyword>
<dbReference type="SUPFAM" id="SSF52833">
    <property type="entry name" value="Thioredoxin-like"/>
    <property type="match status" value="1"/>
</dbReference>
<feature type="domain" description="Thioredoxin" evidence="7">
    <location>
        <begin position="21"/>
        <end position="226"/>
    </location>
</feature>
<evidence type="ECO:0000256" key="6">
    <source>
        <dbReference type="SAM" id="Phobius"/>
    </source>
</evidence>
<dbReference type="PATRIC" id="fig|1618646.3.peg.454"/>
<dbReference type="PANTHER" id="PTHR13887:SF14">
    <property type="entry name" value="DISULFIDE BOND FORMATION PROTEIN D"/>
    <property type="match status" value="1"/>
</dbReference>
<evidence type="ECO:0000313" key="8">
    <source>
        <dbReference type="EMBL" id="KKT63661.1"/>
    </source>
</evidence>
<evidence type="ECO:0000256" key="1">
    <source>
        <dbReference type="ARBA" id="ARBA00005791"/>
    </source>
</evidence>
<dbReference type="PANTHER" id="PTHR13887">
    <property type="entry name" value="GLUTATHIONE S-TRANSFERASE KAPPA"/>
    <property type="match status" value="1"/>
</dbReference>
<accession>A0A0G1IW97</accession>
<feature type="transmembrane region" description="Helical" evidence="6">
    <location>
        <begin position="6"/>
        <end position="24"/>
    </location>
</feature>
<dbReference type="PROSITE" id="PS51352">
    <property type="entry name" value="THIOREDOXIN_2"/>
    <property type="match status" value="1"/>
</dbReference>
<keyword evidence="3" id="KW-0560">Oxidoreductase</keyword>
<dbReference type="InterPro" id="IPR013766">
    <property type="entry name" value="Thioredoxin_domain"/>
</dbReference>
<dbReference type="STRING" id="1618646.UW57_C0005G0004"/>
<gene>
    <name evidence="8" type="ORF">UW57_C0005G0004</name>
</gene>
<dbReference type="Proteomes" id="UP000034652">
    <property type="component" value="Unassembled WGS sequence"/>
</dbReference>
<evidence type="ECO:0000313" key="9">
    <source>
        <dbReference type="Proteomes" id="UP000034652"/>
    </source>
</evidence>
<dbReference type="EMBL" id="LCIV01000005">
    <property type="protein sequence ID" value="KKT63661.1"/>
    <property type="molecule type" value="Genomic_DNA"/>
</dbReference>
<organism evidence="8 9">
    <name type="scientific">Candidatus Giovannonibacteria bacterium GW2011_GWA1_44_29</name>
    <dbReference type="NCBI Taxonomy" id="1618646"/>
    <lineage>
        <taxon>Bacteria</taxon>
        <taxon>Candidatus Giovannoniibacteriota</taxon>
    </lineage>
</organism>
<dbReference type="InterPro" id="IPR036249">
    <property type="entry name" value="Thioredoxin-like_sf"/>
</dbReference>
<keyword evidence="6" id="KW-0472">Membrane</keyword>
<dbReference type="AlphaFoldDB" id="A0A0G1IW97"/>
<evidence type="ECO:0000256" key="3">
    <source>
        <dbReference type="ARBA" id="ARBA00023002"/>
    </source>
</evidence>
<keyword evidence="2" id="KW-0732">Signal</keyword>
<evidence type="ECO:0000256" key="5">
    <source>
        <dbReference type="ARBA" id="ARBA00023284"/>
    </source>
</evidence>
<evidence type="ECO:0000256" key="2">
    <source>
        <dbReference type="ARBA" id="ARBA00022729"/>
    </source>
</evidence>
<reference evidence="8 9" key="1">
    <citation type="journal article" date="2015" name="Nature">
        <title>rRNA introns, odd ribosomes, and small enigmatic genomes across a large radiation of phyla.</title>
        <authorList>
            <person name="Brown C.T."/>
            <person name="Hug L.A."/>
            <person name="Thomas B.C."/>
            <person name="Sharon I."/>
            <person name="Castelle C.J."/>
            <person name="Singh A."/>
            <person name="Wilkins M.J."/>
            <person name="Williams K.H."/>
            <person name="Banfield J.F."/>
        </authorList>
    </citation>
    <scope>NUCLEOTIDE SEQUENCE [LARGE SCALE GENOMIC DNA]</scope>
</reference>
<dbReference type="Pfam" id="PF13462">
    <property type="entry name" value="Thioredoxin_4"/>
    <property type="match status" value="1"/>
</dbReference>
<dbReference type="Gene3D" id="3.40.30.10">
    <property type="entry name" value="Glutaredoxin"/>
    <property type="match status" value="1"/>
</dbReference>
<proteinExistence type="inferred from homology"/>
<comment type="similarity">
    <text evidence="1">Belongs to the thioredoxin family. DsbA subfamily.</text>
</comment>
<keyword evidence="5" id="KW-0676">Redox-active center</keyword>
<protein>
    <submittedName>
        <fullName evidence="8">DsbA oxidoreductase</fullName>
    </submittedName>
</protein>
<dbReference type="GO" id="GO:0016491">
    <property type="term" value="F:oxidoreductase activity"/>
    <property type="evidence" value="ECO:0007669"/>
    <property type="project" value="UniProtKB-KW"/>
</dbReference>
<keyword evidence="4" id="KW-1015">Disulfide bond</keyword>
<sequence length="227" mass="24604">MDQKILIPGAIILAGVIVAGALLYSKIPPAPGKTPGVFGDSTPGVEEGADALKIQKDDFVLGSPAAKVVLVEYGDFQCPFCGRFFKTTEQQIVDTYVKTGKAAFLWRDFAFLGEESFRAAEAARCAGEQGKFWDYHNYLFNHQNGENKGAFADQNLKSFAKTLGLNETTFNSCFDSGKYKKAIEDATAKGKSLGVNGTPATFVNSQMISGAQPFSVFQKAIDEELRK</sequence>
<keyword evidence="6" id="KW-0812">Transmembrane</keyword>
<evidence type="ECO:0000259" key="7">
    <source>
        <dbReference type="PROSITE" id="PS51352"/>
    </source>
</evidence>
<name>A0A0G1IW97_9BACT</name>
<dbReference type="InterPro" id="IPR012336">
    <property type="entry name" value="Thioredoxin-like_fold"/>
</dbReference>
<comment type="caution">
    <text evidence="8">The sequence shown here is derived from an EMBL/GenBank/DDBJ whole genome shotgun (WGS) entry which is preliminary data.</text>
</comment>
<evidence type="ECO:0000256" key="4">
    <source>
        <dbReference type="ARBA" id="ARBA00023157"/>
    </source>
</evidence>